<keyword evidence="3" id="KW-1185">Reference proteome</keyword>
<proteinExistence type="predicted"/>
<organism evidence="2 3">
    <name type="scientific">Zizania palustris</name>
    <name type="common">Northern wild rice</name>
    <dbReference type="NCBI Taxonomy" id="103762"/>
    <lineage>
        <taxon>Eukaryota</taxon>
        <taxon>Viridiplantae</taxon>
        <taxon>Streptophyta</taxon>
        <taxon>Embryophyta</taxon>
        <taxon>Tracheophyta</taxon>
        <taxon>Spermatophyta</taxon>
        <taxon>Magnoliopsida</taxon>
        <taxon>Liliopsida</taxon>
        <taxon>Poales</taxon>
        <taxon>Poaceae</taxon>
        <taxon>BOP clade</taxon>
        <taxon>Oryzoideae</taxon>
        <taxon>Oryzeae</taxon>
        <taxon>Zizaniinae</taxon>
        <taxon>Zizania</taxon>
    </lineage>
</organism>
<feature type="compositionally biased region" description="Polar residues" evidence="1">
    <location>
        <begin position="61"/>
        <end position="73"/>
    </location>
</feature>
<dbReference type="EMBL" id="JAAALK010000290">
    <property type="protein sequence ID" value="KAG8048355.1"/>
    <property type="molecule type" value="Genomic_DNA"/>
</dbReference>
<dbReference type="OrthoDB" id="696441at2759"/>
<evidence type="ECO:0000313" key="3">
    <source>
        <dbReference type="Proteomes" id="UP000729402"/>
    </source>
</evidence>
<reference evidence="2" key="1">
    <citation type="journal article" date="2021" name="bioRxiv">
        <title>Whole Genome Assembly and Annotation of Northern Wild Rice, Zizania palustris L., Supports a Whole Genome Duplication in the Zizania Genus.</title>
        <authorList>
            <person name="Haas M."/>
            <person name="Kono T."/>
            <person name="Macchietto M."/>
            <person name="Millas R."/>
            <person name="McGilp L."/>
            <person name="Shao M."/>
            <person name="Duquette J."/>
            <person name="Hirsch C.N."/>
            <person name="Kimball J."/>
        </authorList>
    </citation>
    <scope>NUCLEOTIDE SEQUENCE</scope>
    <source>
        <tissue evidence="2">Fresh leaf tissue</tissue>
    </source>
</reference>
<accession>A0A8J5RQ93</accession>
<name>A0A8J5RQ93_ZIZPA</name>
<dbReference type="AlphaFoldDB" id="A0A8J5RQ93"/>
<sequence length="81" mass="9266">MKPAVQAMSINAEFCTITEMRSPMAERTLWEYRKEGLQNADLLEKMFEDIRNTVTDHWSLGQGTVPTPNSDAININDEHVK</sequence>
<protein>
    <submittedName>
        <fullName evidence="2">Uncharacterized protein</fullName>
    </submittedName>
</protein>
<reference evidence="2" key="2">
    <citation type="submission" date="2021-02" db="EMBL/GenBank/DDBJ databases">
        <authorList>
            <person name="Kimball J.A."/>
            <person name="Haas M.W."/>
            <person name="Macchietto M."/>
            <person name="Kono T."/>
            <person name="Duquette J."/>
            <person name="Shao M."/>
        </authorList>
    </citation>
    <scope>NUCLEOTIDE SEQUENCE</scope>
    <source>
        <tissue evidence="2">Fresh leaf tissue</tissue>
    </source>
</reference>
<comment type="caution">
    <text evidence="2">The sequence shown here is derived from an EMBL/GenBank/DDBJ whole genome shotgun (WGS) entry which is preliminary data.</text>
</comment>
<feature type="region of interest" description="Disordered" evidence="1">
    <location>
        <begin position="61"/>
        <end position="81"/>
    </location>
</feature>
<dbReference type="Proteomes" id="UP000729402">
    <property type="component" value="Unassembled WGS sequence"/>
</dbReference>
<evidence type="ECO:0000256" key="1">
    <source>
        <dbReference type="SAM" id="MobiDB-lite"/>
    </source>
</evidence>
<gene>
    <name evidence="2" type="ORF">GUJ93_ZPchr0008g12158</name>
</gene>
<evidence type="ECO:0000313" key="2">
    <source>
        <dbReference type="EMBL" id="KAG8048355.1"/>
    </source>
</evidence>